<sequence length="88" mass="9963">MARQADHLPTQKLARPTKTFCLNTKILFCFITTFLFRKLAMIPTTVFPPVYLFSRSIFLCLVTFLSSPGDGDKCVAIPHCLKDIHITT</sequence>
<proteinExistence type="predicted"/>
<evidence type="ECO:0000313" key="3">
    <source>
        <dbReference type="Proteomes" id="UP001162162"/>
    </source>
</evidence>
<keyword evidence="1" id="KW-0812">Transmembrane</keyword>
<gene>
    <name evidence="2" type="ORF">NQ318_011495</name>
</gene>
<evidence type="ECO:0000256" key="1">
    <source>
        <dbReference type="SAM" id="Phobius"/>
    </source>
</evidence>
<organism evidence="2 3">
    <name type="scientific">Aromia moschata</name>
    <dbReference type="NCBI Taxonomy" id="1265417"/>
    <lineage>
        <taxon>Eukaryota</taxon>
        <taxon>Metazoa</taxon>
        <taxon>Ecdysozoa</taxon>
        <taxon>Arthropoda</taxon>
        <taxon>Hexapoda</taxon>
        <taxon>Insecta</taxon>
        <taxon>Pterygota</taxon>
        <taxon>Neoptera</taxon>
        <taxon>Endopterygota</taxon>
        <taxon>Coleoptera</taxon>
        <taxon>Polyphaga</taxon>
        <taxon>Cucujiformia</taxon>
        <taxon>Chrysomeloidea</taxon>
        <taxon>Cerambycidae</taxon>
        <taxon>Cerambycinae</taxon>
        <taxon>Callichromatini</taxon>
        <taxon>Aromia</taxon>
    </lineage>
</organism>
<name>A0AAV8XFG3_9CUCU</name>
<evidence type="ECO:0008006" key="4">
    <source>
        <dbReference type="Google" id="ProtNLM"/>
    </source>
</evidence>
<keyword evidence="1" id="KW-1133">Transmembrane helix</keyword>
<dbReference type="AlphaFoldDB" id="A0AAV8XFG3"/>
<protein>
    <recommendedName>
        <fullName evidence="4">Transmembrane protein</fullName>
    </recommendedName>
</protein>
<reference evidence="2" key="1">
    <citation type="journal article" date="2023" name="Insect Mol. Biol.">
        <title>Genome sequencing provides insights into the evolution of gene families encoding plant cell wall-degrading enzymes in longhorned beetles.</title>
        <authorList>
            <person name="Shin N.R."/>
            <person name="Okamura Y."/>
            <person name="Kirsch R."/>
            <person name="Pauchet Y."/>
        </authorList>
    </citation>
    <scope>NUCLEOTIDE SEQUENCE</scope>
    <source>
        <strain evidence="2">AMC_N1</strain>
    </source>
</reference>
<evidence type="ECO:0000313" key="2">
    <source>
        <dbReference type="EMBL" id="KAJ8937496.1"/>
    </source>
</evidence>
<dbReference type="EMBL" id="JAPWTK010000650">
    <property type="protein sequence ID" value="KAJ8937496.1"/>
    <property type="molecule type" value="Genomic_DNA"/>
</dbReference>
<comment type="caution">
    <text evidence="2">The sequence shown here is derived from an EMBL/GenBank/DDBJ whole genome shotgun (WGS) entry which is preliminary data.</text>
</comment>
<feature type="transmembrane region" description="Helical" evidence="1">
    <location>
        <begin position="20"/>
        <end position="40"/>
    </location>
</feature>
<dbReference type="Proteomes" id="UP001162162">
    <property type="component" value="Unassembled WGS sequence"/>
</dbReference>
<keyword evidence="3" id="KW-1185">Reference proteome</keyword>
<keyword evidence="1" id="KW-0472">Membrane</keyword>
<accession>A0AAV8XFG3</accession>